<protein>
    <submittedName>
        <fullName evidence="7">GDP-mannose transporter</fullName>
    </submittedName>
</protein>
<dbReference type="EMBL" id="BEYU01000001">
    <property type="protein sequence ID" value="GBG23810.1"/>
    <property type="molecule type" value="Genomic_DNA"/>
</dbReference>
<dbReference type="OrthoDB" id="417037at2759"/>
<evidence type="ECO:0000256" key="2">
    <source>
        <dbReference type="ARBA" id="ARBA00022692"/>
    </source>
</evidence>
<feature type="transmembrane region" description="Helical" evidence="5">
    <location>
        <begin position="200"/>
        <end position="219"/>
    </location>
</feature>
<feature type="transmembrane region" description="Helical" evidence="5">
    <location>
        <begin position="91"/>
        <end position="109"/>
    </location>
</feature>
<comment type="caution">
    <text evidence="7">The sequence shown here is derived from an EMBL/GenBank/DDBJ whole genome shotgun (WGS) entry which is preliminary data.</text>
</comment>
<name>A0A2R5FYK8_9STRA</name>
<feature type="transmembrane region" description="Helical" evidence="5">
    <location>
        <begin position="121"/>
        <end position="140"/>
    </location>
</feature>
<keyword evidence="4 5" id="KW-0472">Membrane</keyword>
<evidence type="ECO:0000256" key="5">
    <source>
        <dbReference type="SAM" id="Phobius"/>
    </source>
</evidence>
<keyword evidence="8" id="KW-1185">Reference proteome</keyword>
<dbReference type="GO" id="GO:0016020">
    <property type="term" value="C:membrane"/>
    <property type="evidence" value="ECO:0007669"/>
    <property type="project" value="UniProtKB-SubCell"/>
</dbReference>
<evidence type="ECO:0000259" key="6">
    <source>
        <dbReference type="Pfam" id="PF03151"/>
    </source>
</evidence>
<keyword evidence="2 5" id="KW-0812">Transmembrane</keyword>
<sequence length="389" mass="42048">MRGRSSSSVTEAGFGEAELDNLMDGLIGPQDSKKDSAPRSKGLAAWLERLKMLCGTAVLSCLIYSTFSIGMTLVNKVILTTYHFHHHMVLLLYQNAMSVLLLQFARWMGWVQFASLQTRQLIAWIPLNFLFVGMLLTSFFSLNLLSVPMATIFKNSTNILITMGDYVFYGRRVSQGIAGSLGLMFVGAVLAGRSDLEFNTLGYFWAACNCAITAAYVLYMPRAMADSKLNAFGRVYYNNLLSLPLVMVTDLVVTSDIQSMFQSFDSSPSSEITGETDYGFIATVLVSGCIGFFLSLSSFQCVQSTSPTTYAMVGAMNKIPLAIIGIIMFNTQLNSQSVIFISISLAAGTLYAYSKSKLGSPVASSTPQASAATSKMASLQPGAAKLAAS</sequence>
<proteinExistence type="predicted"/>
<dbReference type="AlphaFoldDB" id="A0A2R5FYK8"/>
<keyword evidence="3 5" id="KW-1133">Transmembrane helix</keyword>
<feature type="transmembrane region" description="Helical" evidence="5">
    <location>
        <begin position="176"/>
        <end position="194"/>
    </location>
</feature>
<feature type="transmembrane region" description="Helical" evidence="5">
    <location>
        <begin position="335"/>
        <end position="353"/>
    </location>
</feature>
<evidence type="ECO:0000313" key="8">
    <source>
        <dbReference type="Proteomes" id="UP000241890"/>
    </source>
</evidence>
<reference evidence="7 8" key="1">
    <citation type="submission" date="2017-12" db="EMBL/GenBank/DDBJ databases">
        <title>Sequencing, de novo assembly and annotation of complete genome of a new Thraustochytrid species, strain FCC1311.</title>
        <authorList>
            <person name="Sedici K."/>
            <person name="Godart F."/>
            <person name="Aiese Cigliano R."/>
            <person name="Sanseverino W."/>
            <person name="Barakat M."/>
            <person name="Ortet P."/>
            <person name="Marechal E."/>
            <person name="Cagnac O."/>
            <person name="Amato A."/>
        </authorList>
    </citation>
    <scope>NUCLEOTIDE SEQUENCE [LARGE SCALE GENOMIC DNA]</scope>
</reference>
<feature type="transmembrane region" description="Helical" evidence="5">
    <location>
        <begin position="240"/>
        <end position="258"/>
    </location>
</feature>
<organism evidence="7 8">
    <name type="scientific">Hondaea fermentalgiana</name>
    <dbReference type="NCBI Taxonomy" id="2315210"/>
    <lineage>
        <taxon>Eukaryota</taxon>
        <taxon>Sar</taxon>
        <taxon>Stramenopiles</taxon>
        <taxon>Bigyra</taxon>
        <taxon>Labyrinthulomycetes</taxon>
        <taxon>Thraustochytrida</taxon>
        <taxon>Thraustochytriidae</taxon>
        <taxon>Hondaea</taxon>
    </lineage>
</organism>
<evidence type="ECO:0000256" key="3">
    <source>
        <dbReference type="ARBA" id="ARBA00022989"/>
    </source>
</evidence>
<evidence type="ECO:0000256" key="1">
    <source>
        <dbReference type="ARBA" id="ARBA00004141"/>
    </source>
</evidence>
<feature type="domain" description="Sugar phosphate transporter" evidence="6">
    <location>
        <begin position="59"/>
        <end position="351"/>
    </location>
</feature>
<comment type="subcellular location">
    <subcellularLocation>
        <location evidence="1">Membrane</location>
        <topology evidence="1">Multi-pass membrane protein</topology>
    </subcellularLocation>
</comment>
<feature type="transmembrane region" description="Helical" evidence="5">
    <location>
        <begin position="278"/>
        <end position="296"/>
    </location>
</feature>
<feature type="transmembrane region" description="Helical" evidence="5">
    <location>
        <begin position="308"/>
        <end position="329"/>
    </location>
</feature>
<dbReference type="InterPro" id="IPR004853">
    <property type="entry name" value="Sugar_P_trans_dom"/>
</dbReference>
<evidence type="ECO:0000256" key="4">
    <source>
        <dbReference type="ARBA" id="ARBA00023136"/>
    </source>
</evidence>
<dbReference type="Pfam" id="PF03151">
    <property type="entry name" value="TPT"/>
    <property type="match status" value="1"/>
</dbReference>
<evidence type="ECO:0000313" key="7">
    <source>
        <dbReference type="EMBL" id="GBG23810.1"/>
    </source>
</evidence>
<dbReference type="PANTHER" id="PTHR11132">
    <property type="entry name" value="SOLUTE CARRIER FAMILY 35"/>
    <property type="match status" value="1"/>
</dbReference>
<dbReference type="Proteomes" id="UP000241890">
    <property type="component" value="Unassembled WGS sequence"/>
</dbReference>
<dbReference type="InterPro" id="IPR050186">
    <property type="entry name" value="TPT_transporter"/>
</dbReference>
<accession>A0A2R5FYK8</accession>
<feature type="transmembrane region" description="Helical" evidence="5">
    <location>
        <begin position="50"/>
        <end position="71"/>
    </location>
</feature>
<gene>
    <name evidence="7" type="ORF">FCC1311_000302</name>
</gene>
<dbReference type="InParanoid" id="A0A2R5FYK8"/>